<reference evidence="4" key="1">
    <citation type="submission" date="2018-12" db="EMBL/GenBank/DDBJ databases">
        <title>Genome sequence of Peanibacillus sp.</title>
        <authorList>
            <person name="Subramani G."/>
            <person name="Srinivasan S."/>
            <person name="Kim M.K."/>
        </authorList>
    </citation>
    <scope>NUCLEOTIDE SEQUENCE [LARGE SCALE GENOMIC DNA]</scope>
    <source>
        <strain evidence="4">18JY67-1</strain>
    </source>
</reference>
<evidence type="ECO:0000256" key="1">
    <source>
        <dbReference type="SAM" id="SignalP"/>
    </source>
</evidence>
<accession>A0A3Q8X6C4</accession>
<proteinExistence type="predicted"/>
<gene>
    <name evidence="3" type="ORF">EJC50_19005</name>
</gene>
<dbReference type="Pfam" id="PF07833">
    <property type="entry name" value="Cu_amine_oxidN1"/>
    <property type="match status" value="1"/>
</dbReference>
<dbReference type="Proteomes" id="UP000272528">
    <property type="component" value="Chromosome"/>
</dbReference>
<feature type="domain" description="Copper amine oxidase-like N-terminal" evidence="2">
    <location>
        <begin position="40"/>
        <end position="140"/>
    </location>
</feature>
<protein>
    <submittedName>
        <fullName evidence="3">Copper amine oxidase N-terminal domain-containing protein</fullName>
    </submittedName>
</protein>
<dbReference type="SUPFAM" id="SSF55383">
    <property type="entry name" value="Copper amine oxidase, domain N"/>
    <property type="match status" value="1"/>
</dbReference>
<dbReference type="InterPro" id="IPR036582">
    <property type="entry name" value="Mao_N_sf"/>
</dbReference>
<dbReference type="OrthoDB" id="2005648at2"/>
<keyword evidence="4" id="KW-1185">Reference proteome</keyword>
<evidence type="ECO:0000313" key="4">
    <source>
        <dbReference type="Proteomes" id="UP000272528"/>
    </source>
</evidence>
<dbReference type="KEGG" id="palb:EJC50_19005"/>
<feature type="signal peptide" evidence="1">
    <location>
        <begin position="1"/>
        <end position="25"/>
    </location>
</feature>
<dbReference type="AlphaFoldDB" id="A0A3Q8X6C4"/>
<sequence>MKKWIKPLVTAALGCVLLGGYSAYAASPSPNQVFIDGQLQNGAMMVEGRTLVQLRSLDDPAWLTYSYDAKTHTVTARSKDNRKVVLLQAGQKTATVDGKRVTLDTTIVNKDGHTYVPLRFISESLGAYVDYNSKDKRAIIRTPVGQTAFNTLMRGDLSEARKIVLKLSRIIPSDALQPNGEGFTLTYTFPEGETLRFTEEYKGLTTYFEVNADGLAVAKWQKDSSLLSSKQREWGAKPVGIGSKVYFSDMWMTDGFVYGKIDAEGKVTELGNFNREKEPKYKNVVIVPIEGEKRVDIKS</sequence>
<evidence type="ECO:0000313" key="3">
    <source>
        <dbReference type="EMBL" id="AZN41534.1"/>
    </source>
</evidence>
<dbReference type="EMBL" id="CP034437">
    <property type="protein sequence ID" value="AZN41534.1"/>
    <property type="molecule type" value="Genomic_DNA"/>
</dbReference>
<dbReference type="InterPro" id="IPR012854">
    <property type="entry name" value="Cu_amine_oxidase-like_N"/>
</dbReference>
<organism evidence="3 4">
    <name type="scientific">Paenibacillus albus</name>
    <dbReference type="NCBI Taxonomy" id="2495582"/>
    <lineage>
        <taxon>Bacteria</taxon>
        <taxon>Bacillati</taxon>
        <taxon>Bacillota</taxon>
        <taxon>Bacilli</taxon>
        <taxon>Bacillales</taxon>
        <taxon>Paenibacillaceae</taxon>
        <taxon>Paenibacillus</taxon>
    </lineage>
</organism>
<evidence type="ECO:0000259" key="2">
    <source>
        <dbReference type="Pfam" id="PF07833"/>
    </source>
</evidence>
<name>A0A3Q8X6C4_9BACL</name>
<dbReference type="Gene3D" id="3.30.457.10">
    <property type="entry name" value="Copper amine oxidase-like, N-terminal domain"/>
    <property type="match status" value="1"/>
</dbReference>
<keyword evidence="1" id="KW-0732">Signal</keyword>
<feature type="chain" id="PRO_5018540404" evidence="1">
    <location>
        <begin position="26"/>
        <end position="299"/>
    </location>
</feature>